<comment type="caution">
    <text evidence="6">The sequence shown here is derived from an EMBL/GenBank/DDBJ whole genome shotgun (WGS) entry which is preliminary data.</text>
</comment>
<evidence type="ECO:0000259" key="5">
    <source>
        <dbReference type="PROSITE" id="PS50977"/>
    </source>
</evidence>
<organism evidence="6 7">
    <name type="scientific">Sphingomonas liriopis</name>
    <dbReference type="NCBI Taxonomy" id="2949094"/>
    <lineage>
        <taxon>Bacteria</taxon>
        <taxon>Pseudomonadati</taxon>
        <taxon>Pseudomonadota</taxon>
        <taxon>Alphaproteobacteria</taxon>
        <taxon>Sphingomonadales</taxon>
        <taxon>Sphingomonadaceae</taxon>
        <taxon>Sphingomonas</taxon>
    </lineage>
</organism>
<dbReference type="PROSITE" id="PS50977">
    <property type="entry name" value="HTH_TETR_2"/>
    <property type="match status" value="1"/>
</dbReference>
<dbReference type="EMBL" id="JAMLDY010000020">
    <property type="protein sequence ID" value="MCP3736130.1"/>
    <property type="molecule type" value="Genomic_DNA"/>
</dbReference>
<name>A0A9X2I094_9SPHN</name>
<evidence type="ECO:0000313" key="7">
    <source>
        <dbReference type="Proteomes" id="UP001139486"/>
    </source>
</evidence>
<dbReference type="PANTHER" id="PTHR30055:SF234">
    <property type="entry name" value="HTH-TYPE TRANSCRIPTIONAL REGULATOR BETI"/>
    <property type="match status" value="1"/>
</dbReference>
<dbReference type="PRINTS" id="PR00455">
    <property type="entry name" value="HTHTETR"/>
</dbReference>
<dbReference type="InterPro" id="IPR036271">
    <property type="entry name" value="Tet_transcr_reg_TetR-rel_C_sf"/>
</dbReference>
<reference evidence="6" key="1">
    <citation type="submission" date="2022-05" db="EMBL/GenBank/DDBJ databases">
        <title>Sphingomonas sp. strain RP10 Genome sequencing and assembly.</title>
        <authorList>
            <person name="Kim I."/>
        </authorList>
    </citation>
    <scope>NUCLEOTIDE SEQUENCE</scope>
    <source>
        <strain evidence="6">RP10</strain>
    </source>
</reference>
<evidence type="ECO:0000256" key="4">
    <source>
        <dbReference type="PROSITE-ProRule" id="PRU00335"/>
    </source>
</evidence>
<keyword evidence="1" id="KW-0805">Transcription regulation</keyword>
<dbReference type="InterPro" id="IPR025996">
    <property type="entry name" value="MT1864/Rv1816-like_C"/>
</dbReference>
<feature type="domain" description="HTH tetR-type" evidence="5">
    <location>
        <begin position="28"/>
        <end position="88"/>
    </location>
</feature>
<evidence type="ECO:0000256" key="1">
    <source>
        <dbReference type="ARBA" id="ARBA00023015"/>
    </source>
</evidence>
<dbReference type="InterPro" id="IPR009057">
    <property type="entry name" value="Homeodomain-like_sf"/>
</dbReference>
<keyword evidence="7" id="KW-1185">Reference proteome</keyword>
<evidence type="ECO:0000256" key="3">
    <source>
        <dbReference type="ARBA" id="ARBA00023163"/>
    </source>
</evidence>
<dbReference type="GO" id="GO:0000976">
    <property type="term" value="F:transcription cis-regulatory region binding"/>
    <property type="evidence" value="ECO:0007669"/>
    <property type="project" value="TreeGrafter"/>
</dbReference>
<dbReference type="SUPFAM" id="SSF48498">
    <property type="entry name" value="Tetracyclin repressor-like, C-terminal domain"/>
    <property type="match status" value="1"/>
</dbReference>
<keyword evidence="2 4" id="KW-0238">DNA-binding</keyword>
<proteinExistence type="predicted"/>
<accession>A0A9X2I094</accession>
<dbReference type="Pfam" id="PF13305">
    <property type="entry name" value="TetR_C_33"/>
    <property type="match status" value="1"/>
</dbReference>
<evidence type="ECO:0000313" key="6">
    <source>
        <dbReference type="EMBL" id="MCP3736130.1"/>
    </source>
</evidence>
<keyword evidence="3" id="KW-0804">Transcription</keyword>
<dbReference type="Gene3D" id="1.10.357.10">
    <property type="entry name" value="Tetracycline Repressor, domain 2"/>
    <property type="match status" value="1"/>
</dbReference>
<dbReference type="GO" id="GO:0003700">
    <property type="term" value="F:DNA-binding transcription factor activity"/>
    <property type="evidence" value="ECO:0007669"/>
    <property type="project" value="TreeGrafter"/>
</dbReference>
<dbReference type="Pfam" id="PF00440">
    <property type="entry name" value="TetR_N"/>
    <property type="match status" value="1"/>
</dbReference>
<dbReference type="AlphaFoldDB" id="A0A9X2I094"/>
<feature type="DNA-binding region" description="H-T-H motif" evidence="4">
    <location>
        <begin position="51"/>
        <end position="70"/>
    </location>
</feature>
<dbReference type="Proteomes" id="UP001139486">
    <property type="component" value="Unassembled WGS sequence"/>
</dbReference>
<gene>
    <name evidence="6" type="ORF">M9979_14740</name>
</gene>
<dbReference type="PANTHER" id="PTHR30055">
    <property type="entry name" value="HTH-TYPE TRANSCRIPTIONAL REGULATOR RUTR"/>
    <property type="match status" value="1"/>
</dbReference>
<dbReference type="InterPro" id="IPR001647">
    <property type="entry name" value="HTH_TetR"/>
</dbReference>
<evidence type="ECO:0000256" key="2">
    <source>
        <dbReference type="ARBA" id="ARBA00023125"/>
    </source>
</evidence>
<dbReference type="InterPro" id="IPR050109">
    <property type="entry name" value="HTH-type_TetR-like_transc_reg"/>
</dbReference>
<dbReference type="SUPFAM" id="SSF46689">
    <property type="entry name" value="Homeodomain-like"/>
    <property type="match status" value="1"/>
</dbReference>
<sequence length="200" mass="21301">MTASHVYSVTMGNSDNSVNMMRGGYHHGDLRRALITEGLRLLAERDVDLLSLREVARGVGVSATSVYRHFPDKDALMTALAMEGLDLLGAAQRRAGEGAGGGRASFAAIGRAYVRFALANPALFRLIFASPALASEKEKGDYMPEAGALLRDNAIIEATRAGGDPDIHAKSAWALVHGLAMLMLDGQIPPDEALIDRVIC</sequence>
<protein>
    <submittedName>
        <fullName evidence="6">TetR/AcrR family transcriptional regulator</fullName>
    </submittedName>
</protein>